<keyword evidence="7" id="KW-0732">Signal</keyword>
<evidence type="ECO:0000256" key="5">
    <source>
        <dbReference type="ARBA" id="ARBA00022607"/>
    </source>
</evidence>
<reference evidence="18" key="1">
    <citation type="submission" date="2025-08" db="UniProtKB">
        <authorList>
            <consortium name="Ensembl"/>
        </authorList>
    </citation>
    <scope>IDENTIFICATION</scope>
</reference>
<comment type="subunit">
    <text evidence="16">Regulatory subunit of the sodium/potassium-transporting ATPase which is composed of a catalytic alpha subunit, a non-catalytic beta subunit and a regulatory subunit. The regulatory subunit, a member of the FXYD protein family, modulates the enzymatic activity in a tissue- and isoform-specific way by changing affinities of the Na+/K+-ATPase toward Na(+), K(+) or ATP.</text>
</comment>
<dbReference type="InterPro" id="IPR000272">
    <property type="entry name" value="Ion-transport_regulator_FXYD"/>
</dbReference>
<evidence type="ECO:0000256" key="2">
    <source>
        <dbReference type="ARBA" id="ARBA00022448"/>
    </source>
</evidence>
<dbReference type="GO" id="GO:0006814">
    <property type="term" value="P:sodium ion transport"/>
    <property type="evidence" value="ECO:0007669"/>
    <property type="project" value="UniProtKB-KW"/>
</dbReference>
<dbReference type="GO" id="GO:0071805">
    <property type="term" value="P:potassium ion transmembrane transport"/>
    <property type="evidence" value="ECO:0007669"/>
    <property type="project" value="InterPro"/>
</dbReference>
<evidence type="ECO:0000256" key="4">
    <source>
        <dbReference type="ARBA" id="ARBA00022538"/>
    </source>
</evidence>
<evidence type="ECO:0000256" key="10">
    <source>
        <dbReference type="ARBA" id="ARBA00023053"/>
    </source>
</evidence>
<dbReference type="GO" id="GO:0017080">
    <property type="term" value="F:sodium channel regulator activity"/>
    <property type="evidence" value="ECO:0007669"/>
    <property type="project" value="TreeGrafter"/>
</dbReference>
<dbReference type="PROSITE" id="PS01310">
    <property type="entry name" value="FXYD"/>
    <property type="match status" value="1"/>
</dbReference>
<keyword evidence="13" id="KW-0739">Sodium transport</keyword>
<keyword evidence="12 17" id="KW-0472">Membrane</keyword>
<dbReference type="InterPro" id="IPR047297">
    <property type="entry name" value="FXYD_motif"/>
</dbReference>
<comment type="function">
    <text evidence="15">Associates with and regulates the activity of the sodium/potassium-transporting ATPase (NKA) which catalyzes the hydrolysis of ATP coupled with the exchange of Na(+) and K(+) ions across the plasma membrane. Increases the apparent affinity of the transporter for Na(+) and increases NKA activity.</text>
</comment>
<keyword evidence="11 17" id="KW-0406">Ion transport</keyword>
<feature type="transmembrane region" description="Helical" evidence="17">
    <location>
        <begin position="36"/>
        <end position="57"/>
    </location>
</feature>
<dbReference type="PANTHER" id="PTHR14132:SF10">
    <property type="entry name" value="FXYD DOMAIN-CONTAINING ION TRANSPORT REGULATOR 4"/>
    <property type="match status" value="1"/>
</dbReference>
<reference evidence="18" key="2">
    <citation type="submission" date="2025-09" db="UniProtKB">
        <authorList>
            <consortium name="Ensembl"/>
        </authorList>
    </citation>
    <scope>IDENTIFICATION</scope>
</reference>
<accession>A0A8D2KP15</accession>
<name>A0A8D2KP15_UROPR</name>
<comment type="similarity">
    <text evidence="1 17">Belongs to the FXYD family.</text>
</comment>
<dbReference type="Proteomes" id="UP000694417">
    <property type="component" value="Unplaced"/>
</dbReference>
<evidence type="ECO:0000256" key="16">
    <source>
        <dbReference type="ARBA" id="ARBA00066169"/>
    </source>
</evidence>
<dbReference type="PANTHER" id="PTHR14132">
    <property type="entry name" value="SODIUM/POTASSIUM-TRANSPORTING ATPASE SUBUNIT GAMMA"/>
    <property type="match status" value="1"/>
</dbReference>
<keyword evidence="2 17" id="KW-0813">Transport</keyword>
<dbReference type="GO" id="GO:0016323">
    <property type="term" value="C:basolateral plasma membrane"/>
    <property type="evidence" value="ECO:0007669"/>
    <property type="project" value="UniProtKB-SubCell"/>
</dbReference>
<organism evidence="18 19">
    <name type="scientific">Urocitellus parryii</name>
    <name type="common">Arctic ground squirrel</name>
    <name type="synonym">Spermophilus parryii</name>
    <dbReference type="NCBI Taxonomy" id="9999"/>
    <lineage>
        <taxon>Eukaryota</taxon>
        <taxon>Metazoa</taxon>
        <taxon>Chordata</taxon>
        <taxon>Craniata</taxon>
        <taxon>Vertebrata</taxon>
        <taxon>Euteleostomi</taxon>
        <taxon>Mammalia</taxon>
        <taxon>Eutheria</taxon>
        <taxon>Euarchontoglires</taxon>
        <taxon>Glires</taxon>
        <taxon>Rodentia</taxon>
        <taxon>Sciuromorpha</taxon>
        <taxon>Sciuridae</taxon>
        <taxon>Xerinae</taxon>
        <taxon>Marmotini</taxon>
        <taxon>Urocitellus</taxon>
    </lineage>
</organism>
<dbReference type="Ensembl" id="ENSUPAT00010031954.1">
    <property type="protein sequence ID" value="ENSUPAP00010028067.1"/>
    <property type="gene ID" value="ENSUPAG00010022174.1"/>
</dbReference>
<evidence type="ECO:0000256" key="1">
    <source>
        <dbReference type="ARBA" id="ARBA00005948"/>
    </source>
</evidence>
<keyword evidence="19" id="KW-1185">Reference proteome</keyword>
<evidence type="ECO:0000256" key="17">
    <source>
        <dbReference type="RuleBase" id="RU364131"/>
    </source>
</evidence>
<evidence type="ECO:0000256" key="7">
    <source>
        <dbReference type="ARBA" id="ARBA00022729"/>
    </source>
</evidence>
<evidence type="ECO:0000256" key="3">
    <source>
        <dbReference type="ARBA" id="ARBA00022475"/>
    </source>
</evidence>
<dbReference type="Pfam" id="PF02038">
    <property type="entry name" value="ATP1G1_PLM_MAT8"/>
    <property type="match status" value="1"/>
</dbReference>
<keyword evidence="6 17" id="KW-0812">Transmembrane</keyword>
<keyword evidence="5" id="KW-0740">Sodium/potassium transport</keyword>
<dbReference type="CDD" id="cd20322">
    <property type="entry name" value="FXYD4"/>
    <property type="match status" value="1"/>
</dbReference>
<keyword evidence="8" id="KW-0630">Potassium</keyword>
<dbReference type="FunFam" id="1.20.5.780:FF:000007">
    <property type="entry name" value="FXYD domain-containing ion transport regulator"/>
    <property type="match status" value="1"/>
</dbReference>
<evidence type="ECO:0000256" key="11">
    <source>
        <dbReference type="ARBA" id="ARBA00023065"/>
    </source>
</evidence>
<keyword evidence="9 17" id="KW-1133">Transmembrane helix</keyword>
<dbReference type="Gene3D" id="1.20.5.780">
    <property type="entry name" value="Single helix bin"/>
    <property type="match status" value="1"/>
</dbReference>
<dbReference type="GeneTree" id="ENSGT00940000164892"/>
<evidence type="ECO:0000256" key="6">
    <source>
        <dbReference type="ARBA" id="ARBA00022692"/>
    </source>
</evidence>
<dbReference type="AlphaFoldDB" id="A0A8D2KP15"/>
<evidence type="ECO:0000256" key="8">
    <source>
        <dbReference type="ARBA" id="ARBA00022958"/>
    </source>
</evidence>
<dbReference type="GO" id="GO:0043269">
    <property type="term" value="P:regulation of monoatomic ion transport"/>
    <property type="evidence" value="ECO:0007669"/>
    <property type="project" value="InterPro"/>
</dbReference>
<evidence type="ECO:0000256" key="13">
    <source>
        <dbReference type="ARBA" id="ARBA00023201"/>
    </source>
</evidence>
<keyword evidence="10" id="KW-0915">Sodium</keyword>
<comment type="subcellular location">
    <subcellularLocation>
        <location evidence="14">Basolateral cell membrane</location>
        <topology evidence="14">Single-pass type I membrane protein</topology>
    </subcellularLocation>
</comment>
<sequence length="90" mass="9686">MERVTWALPLVLAGLPVLKANMLFDKDSPFYYDWESLQLGGMIFAGLFCVAGCAMALSGKCKCKCTQTPSPLPEKTIPLITPGSLEGSLC</sequence>
<proteinExistence type="inferred from homology"/>
<evidence type="ECO:0000256" key="15">
    <source>
        <dbReference type="ARBA" id="ARBA00054079"/>
    </source>
</evidence>
<evidence type="ECO:0000256" key="12">
    <source>
        <dbReference type="ARBA" id="ARBA00023136"/>
    </source>
</evidence>
<keyword evidence="4" id="KW-0633">Potassium transport</keyword>
<evidence type="ECO:0000313" key="18">
    <source>
        <dbReference type="Ensembl" id="ENSUPAP00010028067.1"/>
    </source>
</evidence>
<evidence type="ECO:0000313" key="19">
    <source>
        <dbReference type="Proteomes" id="UP000694417"/>
    </source>
</evidence>
<protein>
    <recommendedName>
        <fullName evidence="17">FXYD domain-containing ion transport regulator</fullName>
    </recommendedName>
</protein>
<keyword evidence="3" id="KW-1003">Cell membrane</keyword>
<evidence type="ECO:0000256" key="9">
    <source>
        <dbReference type="ARBA" id="ARBA00022989"/>
    </source>
</evidence>
<evidence type="ECO:0000256" key="14">
    <source>
        <dbReference type="ARBA" id="ARBA00023768"/>
    </source>
</evidence>
<dbReference type="InterPro" id="IPR047283">
    <property type="entry name" value="FXYD4"/>
</dbReference>